<dbReference type="Gene3D" id="3.40.50.1820">
    <property type="entry name" value="alpha/beta hydrolase"/>
    <property type="match status" value="1"/>
</dbReference>
<dbReference type="InterPro" id="IPR029058">
    <property type="entry name" value="AB_hydrolase_fold"/>
</dbReference>
<dbReference type="AlphaFoldDB" id="A0AAE3YJN9"/>
<dbReference type="GO" id="GO:0003847">
    <property type="term" value="F:1-alkyl-2-acetylglycerophosphocholine esterase activity"/>
    <property type="evidence" value="ECO:0007669"/>
    <property type="project" value="TreeGrafter"/>
</dbReference>
<comment type="caution">
    <text evidence="5">The sequence shown here is derived from an EMBL/GenBank/DDBJ whole genome shotgun (WGS) entry which is preliminary data.</text>
</comment>
<protein>
    <submittedName>
        <fullName evidence="5">Dienelactone hydrolase</fullName>
    </submittedName>
</protein>
<dbReference type="SUPFAM" id="SSF53474">
    <property type="entry name" value="alpha/beta-Hydrolases"/>
    <property type="match status" value="1"/>
</dbReference>
<evidence type="ECO:0000256" key="2">
    <source>
        <dbReference type="ARBA" id="ARBA00022963"/>
    </source>
</evidence>
<dbReference type="Pfam" id="PF03403">
    <property type="entry name" value="PAF-AH_p_II"/>
    <property type="match status" value="2"/>
</dbReference>
<accession>A0AAE3YJN9</accession>
<sequence>MRILTALAATVLLLTATATSAQADPGTGLALREPSGPYPVGARDLRLVDEDRADPWVPERRRELMITLWYPAVHDRGVPEPYVTAEESRLILARIGAPGLPPELLAGVGTHARTDTPPRRGRHPVVVLSPGFSFPRSSLTGLAEDLASRGYLVVGVDHTYEAAAVTFPDGRVTTCLVCDLVEGGTVNGGQVGESRAADVSFVLDDLAARRDVPADWSRVAMAGHSMGGNAAAQTMVRDRRVDAGVNLDGGFYPAVTRLDRPFLMVGAEERRPGTLESWDTSWANLTGWRRWITVTGTTHSSFTDYGLLGEQAGLPLQTMPGARITEITTEYVAQFAGRHLRGEPAPLLRGPHPDYPEVLFWRP</sequence>
<evidence type="ECO:0000256" key="3">
    <source>
        <dbReference type="ARBA" id="ARBA00023098"/>
    </source>
</evidence>
<proteinExistence type="predicted"/>
<dbReference type="PANTHER" id="PTHR10272:SF0">
    <property type="entry name" value="PLATELET-ACTIVATING FACTOR ACETYLHYDROLASE"/>
    <property type="match status" value="1"/>
</dbReference>
<dbReference type="GO" id="GO:0016042">
    <property type="term" value="P:lipid catabolic process"/>
    <property type="evidence" value="ECO:0007669"/>
    <property type="project" value="UniProtKB-KW"/>
</dbReference>
<keyword evidence="2" id="KW-0442">Lipid degradation</keyword>
<dbReference type="PANTHER" id="PTHR10272">
    <property type="entry name" value="PLATELET-ACTIVATING FACTOR ACETYLHYDROLASE"/>
    <property type="match status" value="1"/>
</dbReference>
<reference evidence="5" key="1">
    <citation type="submission" date="2023-07" db="EMBL/GenBank/DDBJ databases">
        <title>Sequencing the genomes of 1000 actinobacteria strains.</title>
        <authorList>
            <person name="Klenk H.-P."/>
        </authorList>
    </citation>
    <scope>NUCLEOTIDE SEQUENCE</scope>
    <source>
        <strain evidence="5">DSM 44707</strain>
    </source>
</reference>
<evidence type="ECO:0000256" key="1">
    <source>
        <dbReference type="ARBA" id="ARBA00022801"/>
    </source>
</evidence>
<feature type="signal peptide" evidence="4">
    <location>
        <begin position="1"/>
        <end position="23"/>
    </location>
</feature>
<keyword evidence="4" id="KW-0732">Signal</keyword>
<gene>
    <name evidence="5" type="ORF">J2S41_001508</name>
</gene>
<evidence type="ECO:0000313" key="6">
    <source>
        <dbReference type="Proteomes" id="UP001183643"/>
    </source>
</evidence>
<keyword evidence="3" id="KW-0443">Lipid metabolism</keyword>
<name>A0AAE3YJN9_9ACTN</name>
<dbReference type="Proteomes" id="UP001183643">
    <property type="component" value="Unassembled WGS sequence"/>
</dbReference>
<keyword evidence="1 5" id="KW-0378">Hydrolase</keyword>
<keyword evidence="6" id="KW-1185">Reference proteome</keyword>
<evidence type="ECO:0000256" key="4">
    <source>
        <dbReference type="SAM" id="SignalP"/>
    </source>
</evidence>
<organism evidence="5 6">
    <name type="scientific">Catenuloplanes atrovinosus</name>
    <dbReference type="NCBI Taxonomy" id="137266"/>
    <lineage>
        <taxon>Bacteria</taxon>
        <taxon>Bacillati</taxon>
        <taxon>Actinomycetota</taxon>
        <taxon>Actinomycetes</taxon>
        <taxon>Micromonosporales</taxon>
        <taxon>Micromonosporaceae</taxon>
        <taxon>Catenuloplanes</taxon>
    </lineage>
</organism>
<feature type="chain" id="PRO_5041957205" evidence="4">
    <location>
        <begin position="24"/>
        <end position="363"/>
    </location>
</feature>
<dbReference type="EMBL" id="JAVDYB010000001">
    <property type="protein sequence ID" value="MDR7274730.1"/>
    <property type="molecule type" value="Genomic_DNA"/>
</dbReference>
<dbReference type="RefSeq" id="WP_310364768.1">
    <property type="nucleotide sequence ID" value="NZ_JAVDYB010000001.1"/>
</dbReference>
<evidence type="ECO:0000313" key="5">
    <source>
        <dbReference type="EMBL" id="MDR7274730.1"/>
    </source>
</evidence>